<evidence type="ECO:0000256" key="5">
    <source>
        <dbReference type="ARBA" id="ARBA00023136"/>
    </source>
</evidence>
<evidence type="ECO:0000259" key="10">
    <source>
        <dbReference type="PROSITE" id="PS01180"/>
    </source>
</evidence>
<feature type="domain" description="CUB" evidence="10">
    <location>
        <begin position="42"/>
        <end position="151"/>
    </location>
</feature>
<dbReference type="SUPFAM" id="SSF69848">
    <property type="entry name" value="LCCL domain"/>
    <property type="match status" value="1"/>
</dbReference>
<comment type="caution">
    <text evidence="7">Lacks conserved residue(s) required for the propagation of feature annotation.</text>
</comment>
<evidence type="ECO:0000256" key="4">
    <source>
        <dbReference type="ARBA" id="ARBA00022989"/>
    </source>
</evidence>
<feature type="domain" description="LCCL" evidence="12">
    <location>
        <begin position="153"/>
        <end position="249"/>
    </location>
</feature>
<keyword evidence="9" id="KW-0732">Signal</keyword>
<keyword evidence="5 8" id="KW-0472">Membrane</keyword>
<accession>A0A6I9YKS4</accession>
<dbReference type="PROSITE" id="PS50022">
    <property type="entry name" value="FA58C_3"/>
    <property type="match status" value="1"/>
</dbReference>
<dbReference type="CTD" id="285761"/>
<dbReference type="GO" id="GO:0005886">
    <property type="term" value="C:plasma membrane"/>
    <property type="evidence" value="ECO:0007669"/>
    <property type="project" value="TreeGrafter"/>
</dbReference>
<dbReference type="Pfam" id="PF00431">
    <property type="entry name" value="CUB"/>
    <property type="match status" value="1"/>
</dbReference>
<dbReference type="SUPFAM" id="SSF49785">
    <property type="entry name" value="Galactose-binding domain-like"/>
    <property type="match status" value="1"/>
</dbReference>
<dbReference type="SMART" id="SM00603">
    <property type="entry name" value="LCCL"/>
    <property type="match status" value="1"/>
</dbReference>
<evidence type="ECO:0000313" key="13">
    <source>
        <dbReference type="Proteomes" id="UP000504617"/>
    </source>
</evidence>
<dbReference type="RefSeq" id="XP_013924365.1">
    <property type="nucleotide sequence ID" value="XM_014068890.1"/>
</dbReference>
<feature type="chain" id="PRO_5026670148" evidence="9">
    <location>
        <begin position="36"/>
        <end position="709"/>
    </location>
</feature>
<organism evidence="13 14">
    <name type="scientific">Thamnophis sirtalis</name>
    <dbReference type="NCBI Taxonomy" id="35019"/>
    <lineage>
        <taxon>Eukaryota</taxon>
        <taxon>Metazoa</taxon>
        <taxon>Chordata</taxon>
        <taxon>Craniata</taxon>
        <taxon>Vertebrata</taxon>
        <taxon>Euteleostomi</taxon>
        <taxon>Lepidosauria</taxon>
        <taxon>Squamata</taxon>
        <taxon>Bifurcata</taxon>
        <taxon>Unidentata</taxon>
        <taxon>Episquamata</taxon>
        <taxon>Toxicofera</taxon>
        <taxon>Serpentes</taxon>
        <taxon>Colubroidea</taxon>
        <taxon>Colubridae</taxon>
        <taxon>Natricinae</taxon>
        <taxon>Thamnophis</taxon>
    </lineage>
</organism>
<dbReference type="InterPro" id="IPR008979">
    <property type="entry name" value="Galactose-bd-like_sf"/>
</dbReference>
<dbReference type="Gene3D" id="2.60.120.260">
    <property type="entry name" value="Galactose-binding domain-like"/>
    <property type="match status" value="1"/>
</dbReference>
<dbReference type="Proteomes" id="UP000504617">
    <property type="component" value="Unplaced"/>
</dbReference>
<evidence type="ECO:0000256" key="6">
    <source>
        <dbReference type="ARBA" id="ARBA00023157"/>
    </source>
</evidence>
<evidence type="ECO:0000256" key="9">
    <source>
        <dbReference type="SAM" id="SignalP"/>
    </source>
</evidence>
<dbReference type="PROSITE" id="PS01285">
    <property type="entry name" value="FA58C_1"/>
    <property type="match status" value="1"/>
</dbReference>
<dbReference type="PANTHER" id="PTHR46806">
    <property type="entry name" value="F5/8 TYPE C DOMAIN-CONTAINING PROTEIN"/>
    <property type="match status" value="1"/>
</dbReference>
<dbReference type="Gene3D" id="2.60.120.290">
    <property type="entry name" value="Spermadhesin, CUB domain"/>
    <property type="match status" value="1"/>
</dbReference>
<feature type="transmembrane region" description="Helical" evidence="8">
    <location>
        <begin position="460"/>
        <end position="482"/>
    </location>
</feature>
<gene>
    <name evidence="14" type="primary">DCBLD1</name>
</gene>
<name>A0A6I9YKS4_9SAUR</name>
<evidence type="ECO:0000256" key="8">
    <source>
        <dbReference type="SAM" id="Phobius"/>
    </source>
</evidence>
<dbReference type="Gene3D" id="2.170.130.20">
    <property type="entry name" value="LCCL-like domain"/>
    <property type="match status" value="1"/>
</dbReference>
<dbReference type="CDD" id="cd00041">
    <property type="entry name" value="CUB"/>
    <property type="match status" value="1"/>
</dbReference>
<dbReference type="SMART" id="SM00042">
    <property type="entry name" value="CUB"/>
    <property type="match status" value="1"/>
</dbReference>
<dbReference type="FunFam" id="2.60.120.260:FF:000002">
    <property type="entry name" value="Coagulation factor VIII"/>
    <property type="match status" value="1"/>
</dbReference>
<dbReference type="InterPro" id="IPR050633">
    <property type="entry name" value="Neuropilin_MCO_CoagFactor"/>
</dbReference>
<evidence type="ECO:0000259" key="11">
    <source>
        <dbReference type="PROSITE" id="PS50022"/>
    </source>
</evidence>
<dbReference type="KEGG" id="tsr:106550901"/>
<dbReference type="PROSITE" id="PS50820">
    <property type="entry name" value="LCCL"/>
    <property type="match status" value="1"/>
</dbReference>
<dbReference type="PROSITE" id="PS01180">
    <property type="entry name" value="CUB"/>
    <property type="match status" value="1"/>
</dbReference>
<evidence type="ECO:0000313" key="14">
    <source>
        <dbReference type="RefSeq" id="XP_013924365.1"/>
    </source>
</evidence>
<dbReference type="Pfam" id="PF03815">
    <property type="entry name" value="LCCL"/>
    <property type="match status" value="1"/>
</dbReference>
<keyword evidence="2" id="KW-0597">Phosphoprotein</keyword>
<dbReference type="GeneID" id="106550901"/>
<dbReference type="SMART" id="SM00231">
    <property type="entry name" value="FA58C"/>
    <property type="match status" value="1"/>
</dbReference>
<dbReference type="Pfam" id="PF00754">
    <property type="entry name" value="F5_F8_type_C"/>
    <property type="match status" value="1"/>
</dbReference>
<evidence type="ECO:0000256" key="3">
    <source>
        <dbReference type="ARBA" id="ARBA00022692"/>
    </source>
</evidence>
<protein>
    <submittedName>
        <fullName evidence="14">Discoidin, CUB and LCCL domain-containing protein 1 isoform X1</fullName>
    </submittedName>
</protein>
<evidence type="ECO:0000256" key="7">
    <source>
        <dbReference type="PROSITE-ProRule" id="PRU00059"/>
    </source>
</evidence>
<dbReference type="AlphaFoldDB" id="A0A6I9YKS4"/>
<dbReference type="CDD" id="cd00057">
    <property type="entry name" value="FA58C"/>
    <property type="match status" value="1"/>
</dbReference>
<keyword evidence="3 8" id="KW-0812">Transmembrane</keyword>
<keyword evidence="4 8" id="KW-1133">Transmembrane helix</keyword>
<feature type="domain" description="F5/8 type C" evidence="11">
    <location>
        <begin position="256"/>
        <end position="413"/>
    </location>
</feature>
<proteinExistence type="predicted"/>
<dbReference type="InterPro" id="IPR000859">
    <property type="entry name" value="CUB_dom"/>
</dbReference>
<dbReference type="InterPro" id="IPR036609">
    <property type="entry name" value="LCCL_sf"/>
</dbReference>
<sequence>MPAEASQREGPGIMGRSRELGVLLLLPALLSGSSAEKLGDGCGSIVIYRDSGTLTSKNYPRTYPNHTVCEKKIQVPHGKQLILKIGDLDIESQKCESNYLIIYNSTTVYGPYCGKVPIPKEIILDVHEVTIRFESRSHVSGRGFLLSFTSSDHPDLITCLERGSYYAELEYSRYCPPGCRDIIGDISGNIIEGYRDTSLLCKSAIHAGIIADEVGGQINVVQLKGKNRYQGILANGILSQDGSLSNKRFIFNSNGCDKALNLGGGGALNIQITASSSWDEINEVGELVEWSPQKAWLKIPGPSWAANQSNHQQWLEIDLGEKIRITGIRTTGSTVLHFNYYVKTFVVNYKNNNSKWRTYKRILSNEEKIFKANSNHGDVVRNNFIPPIVARFLRIIPQTWHKRIALKVELIGCRAARSNSSLIHPLGQRPSQSTGVSTKKDDQSSTEYIPLVETNLGLNLMAIIIPTLVVLLLLLLLGIWIFTALRKKGKKGTTYGSSDTGKPSFWKQIQPPFVRYQSAEFTITYNNEKEAPKELELITSKIADYQQPIMIGTGTVTRQGSTFKPMDTEDEKKCLSENRNHYNRPQRRNHHDYALPLTNQEPEYATPIVERCTGIENDFSTDNCYNIPAVSSFPSGTFLALCKADGNSEDYKIPQNIKEYDKPKSNILPIADYNTCYQKPQAESLTNEGYSTPRYNLKPINQTAVTALL</sequence>
<dbReference type="OrthoDB" id="441660at2759"/>
<evidence type="ECO:0000259" key="12">
    <source>
        <dbReference type="PROSITE" id="PS50820"/>
    </source>
</evidence>
<feature type="disulfide bond" evidence="7">
    <location>
        <begin position="42"/>
        <end position="69"/>
    </location>
</feature>
<dbReference type="GO" id="GO:0038023">
    <property type="term" value="F:signaling receptor activity"/>
    <property type="evidence" value="ECO:0007669"/>
    <property type="project" value="TreeGrafter"/>
</dbReference>
<dbReference type="PANTHER" id="PTHR46806:SF1">
    <property type="entry name" value="DISCOIDIN, CUB AND LCCL DOMAIN-CONTAINING PROTEIN 1"/>
    <property type="match status" value="1"/>
</dbReference>
<dbReference type="SUPFAM" id="SSF49854">
    <property type="entry name" value="Spermadhesin, CUB domain"/>
    <property type="match status" value="1"/>
</dbReference>
<evidence type="ECO:0000256" key="2">
    <source>
        <dbReference type="ARBA" id="ARBA00022553"/>
    </source>
</evidence>
<dbReference type="InterPro" id="IPR004043">
    <property type="entry name" value="LCCL"/>
</dbReference>
<reference evidence="14" key="1">
    <citation type="submission" date="2025-08" db="UniProtKB">
        <authorList>
            <consortium name="RefSeq"/>
        </authorList>
    </citation>
    <scope>IDENTIFICATION</scope>
    <source>
        <tissue evidence="14">Skeletal muscle</tissue>
    </source>
</reference>
<dbReference type="InterPro" id="IPR035914">
    <property type="entry name" value="Sperma_CUB_dom_sf"/>
</dbReference>
<dbReference type="InterPro" id="IPR000421">
    <property type="entry name" value="FA58C"/>
</dbReference>
<feature type="signal peptide" evidence="9">
    <location>
        <begin position="1"/>
        <end position="35"/>
    </location>
</feature>
<comment type="subcellular location">
    <subcellularLocation>
        <location evidence="1">Membrane</location>
        <topology evidence="1">Single-pass type I membrane protein</topology>
    </subcellularLocation>
</comment>
<keyword evidence="6 7" id="KW-1015">Disulfide bond</keyword>
<keyword evidence="13" id="KW-1185">Reference proteome</keyword>
<evidence type="ECO:0000256" key="1">
    <source>
        <dbReference type="ARBA" id="ARBA00004479"/>
    </source>
</evidence>